<evidence type="ECO:0000256" key="2">
    <source>
        <dbReference type="ARBA" id="ARBA00023015"/>
    </source>
</evidence>
<comment type="caution">
    <text evidence="8">The sequence shown here is derived from an EMBL/GenBank/DDBJ whole genome shotgun (WGS) entry which is preliminary data.</text>
</comment>
<keyword evidence="5" id="KW-0539">Nucleus</keyword>
<dbReference type="InterPro" id="IPR036864">
    <property type="entry name" value="Zn2-C6_fun-type_DNA-bd_sf"/>
</dbReference>
<evidence type="ECO:0000256" key="4">
    <source>
        <dbReference type="ARBA" id="ARBA00023163"/>
    </source>
</evidence>
<accession>A0AAE0X2F9</accession>
<dbReference type="PANTHER" id="PTHR31845">
    <property type="entry name" value="FINGER DOMAIN PROTEIN, PUTATIVE-RELATED"/>
    <property type="match status" value="1"/>
</dbReference>
<evidence type="ECO:0000256" key="1">
    <source>
        <dbReference type="ARBA" id="ARBA00004123"/>
    </source>
</evidence>
<evidence type="ECO:0000259" key="7">
    <source>
        <dbReference type="PROSITE" id="PS00463"/>
    </source>
</evidence>
<protein>
    <recommendedName>
        <fullName evidence="7">Zn(2)-C6 fungal-type domain-containing protein</fullName>
    </recommendedName>
</protein>
<dbReference type="AlphaFoldDB" id="A0AAE0X2F9"/>
<dbReference type="Gene3D" id="4.10.240.10">
    <property type="entry name" value="Zn(2)-C6 fungal-type DNA-binding domain"/>
    <property type="match status" value="1"/>
</dbReference>
<evidence type="ECO:0000256" key="6">
    <source>
        <dbReference type="SAM" id="MobiDB-lite"/>
    </source>
</evidence>
<reference evidence="8" key="2">
    <citation type="submission" date="2023-06" db="EMBL/GenBank/DDBJ databases">
        <authorList>
            <consortium name="Lawrence Berkeley National Laboratory"/>
            <person name="Haridas S."/>
            <person name="Hensen N."/>
            <person name="Bonometti L."/>
            <person name="Westerberg I."/>
            <person name="Brannstrom I.O."/>
            <person name="Guillou S."/>
            <person name="Cros-Aarteil S."/>
            <person name="Calhoun S."/>
            <person name="Kuo A."/>
            <person name="Mondo S."/>
            <person name="Pangilinan J."/>
            <person name="Riley R."/>
            <person name="Labutti K."/>
            <person name="Andreopoulos B."/>
            <person name="Lipzen A."/>
            <person name="Chen C."/>
            <person name="Yanf M."/>
            <person name="Daum C."/>
            <person name="Ng V."/>
            <person name="Clum A."/>
            <person name="Steindorff A."/>
            <person name="Ohm R."/>
            <person name="Martin F."/>
            <person name="Silar P."/>
            <person name="Natvig D."/>
            <person name="Lalanne C."/>
            <person name="Gautier V."/>
            <person name="Ament-Velasquez S.L."/>
            <person name="Kruys A."/>
            <person name="Hutchinson M.I."/>
            <person name="Powell A.J."/>
            <person name="Barry K."/>
            <person name="Miller A.N."/>
            <person name="Grigoriev I.V."/>
            <person name="Debuchy R."/>
            <person name="Gladieux P."/>
            <person name="Thoren M.H."/>
            <person name="Johannesson H."/>
        </authorList>
    </citation>
    <scope>NUCLEOTIDE SEQUENCE</scope>
    <source>
        <strain evidence="8">CBS 314.62</strain>
    </source>
</reference>
<feature type="region of interest" description="Disordered" evidence="6">
    <location>
        <begin position="91"/>
        <end position="117"/>
    </location>
</feature>
<evidence type="ECO:0000256" key="3">
    <source>
        <dbReference type="ARBA" id="ARBA00023125"/>
    </source>
</evidence>
<dbReference type="GO" id="GO:0005634">
    <property type="term" value="C:nucleus"/>
    <property type="evidence" value="ECO:0007669"/>
    <property type="project" value="UniProtKB-SubCell"/>
</dbReference>
<keyword evidence="3" id="KW-0238">DNA-binding</keyword>
<evidence type="ECO:0000256" key="5">
    <source>
        <dbReference type="ARBA" id="ARBA00023242"/>
    </source>
</evidence>
<proteinExistence type="predicted"/>
<comment type="subcellular location">
    <subcellularLocation>
        <location evidence="1">Nucleus</location>
    </subcellularLocation>
</comment>
<organism evidence="8 9">
    <name type="scientific">Podospora appendiculata</name>
    <dbReference type="NCBI Taxonomy" id="314037"/>
    <lineage>
        <taxon>Eukaryota</taxon>
        <taxon>Fungi</taxon>
        <taxon>Dikarya</taxon>
        <taxon>Ascomycota</taxon>
        <taxon>Pezizomycotina</taxon>
        <taxon>Sordariomycetes</taxon>
        <taxon>Sordariomycetidae</taxon>
        <taxon>Sordariales</taxon>
        <taxon>Podosporaceae</taxon>
        <taxon>Podospora</taxon>
    </lineage>
</organism>
<dbReference type="GO" id="GO:0000976">
    <property type="term" value="F:transcription cis-regulatory region binding"/>
    <property type="evidence" value="ECO:0007669"/>
    <property type="project" value="TreeGrafter"/>
</dbReference>
<keyword evidence="2" id="KW-0805">Transcription regulation</keyword>
<keyword evidence="4" id="KW-0804">Transcription</keyword>
<dbReference type="Proteomes" id="UP001270362">
    <property type="component" value="Unassembled WGS sequence"/>
</dbReference>
<feature type="domain" description="Zn(2)-C6 fungal-type" evidence="7">
    <location>
        <begin position="17"/>
        <end position="47"/>
    </location>
</feature>
<dbReference type="PANTHER" id="PTHR31845:SF32">
    <property type="entry name" value="MISCELLANEOUS ZN(II)2CYS6 TRANSCRIPTION FACTOR (EUROFUNG)-RELATED"/>
    <property type="match status" value="1"/>
</dbReference>
<dbReference type="InterPro" id="IPR001138">
    <property type="entry name" value="Zn2Cys6_DnaBD"/>
</dbReference>
<dbReference type="InterPro" id="IPR051089">
    <property type="entry name" value="prtT"/>
</dbReference>
<evidence type="ECO:0000313" key="9">
    <source>
        <dbReference type="Proteomes" id="UP001270362"/>
    </source>
</evidence>
<dbReference type="GO" id="GO:0008270">
    <property type="term" value="F:zinc ion binding"/>
    <property type="evidence" value="ECO:0007669"/>
    <property type="project" value="InterPro"/>
</dbReference>
<reference evidence="8" key="1">
    <citation type="journal article" date="2023" name="Mol. Phylogenet. Evol.">
        <title>Genome-scale phylogeny and comparative genomics of the fungal order Sordariales.</title>
        <authorList>
            <person name="Hensen N."/>
            <person name="Bonometti L."/>
            <person name="Westerberg I."/>
            <person name="Brannstrom I.O."/>
            <person name="Guillou S."/>
            <person name="Cros-Aarteil S."/>
            <person name="Calhoun S."/>
            <person name="Haridas S."/>
            <person name="Kuo A."/>
            <person name="Mondo S."/>
            <person name="Pangilinan J."/>
            <person name="Riley R."/>
            <person name="LaButti K."/>
            <person name="Andreopoulos B."/>
            <person name="Lipzen A."/>
            <person name="Chen C."/>
            <person name="Yan M."/>
            <person name="Daum C."/>
            <person name="Ng V."/>
            <person name="Clum A."/>
            <person name="Steindorff A."/>
            <person name="Ohm R.A."/>
            <person name="Martin F."/>
            <person name="Silar P."/>
            <person name="Natvig D.O."/>
            <person name="Lalanne C."/>
            <person name="Gautier V."/>
            <person name="Ament-Velasquez S.L."/>
            <person name="Kruys A."/>
            <person name="Hutchinson M.I."/>
            <person name="Powell A.J."/>
            <person name="Barry K."/>
            <person name="Miller A.N."/>
            <person name="Grigoriev I.V."/>
            <person name="Debuchy R."/>
            <person name="Gladieux P."/>
            <person name="Hiltunen Thoren M."/>
            <person name="Johannesson H."/>
        </authorList>
    </citation>
    <scope>NUCLEOTIDE SEQUENCE</scope>
    <source>
        <strain evidence="8">CBS 314.62</strain>
    </source>
</reference>
<dbReference type="PROSITE" id="PS00463">
    <property type="entry name" value="ZN2_CY6_FUNGAL_1"/>
    <property type="match status" value="1"/>
</dbReference>
<evidence type="ECO:0000313" key="8">
    <source>
        <dbReference type="EMBL" id="KAK3683405.1"/>
    </source>
</evidence>
<keyword evidence="9" id="KW-1185">Reference proteome</keyword>
<gene>
    <name evidence="8" type="ORF">B0T22DRAFT_467862</name>
</gene>
<name>A0AAE0X2F9_9PEZI</name>
<dbReference type="GO" id="GO:0000981">
    <property type="term" value="F:DNA-binding transcription factor activity, RNA polymerase II-specific"/>
    <property type="evidence" value="ECO:0007669"/>
    <property type="project" value="InterPro"/>
</dbReference>
<sequence length="604" mass="65937">MEETSPQPAAVQQYGKACINCSKSKCRCITRPNEEGCVRCHRLNKPCLRGASVRRSEAQKNNPIDRIAQLEGKLDGLIHTLSTGRIVTSPVGASPPGTGHQSLSPQWPAGPAPTAASDGHGTMDGFSPVAVHYPATATSSQFHTTQVVADLPLSDLPADVEDCLRTFCTSMLRYFPFMHLAADLGWVRKERPFLLVCICAAASKSTQTRLALGRRIKQTLADRLILSSHSPANLDLLLGLLTFLAWSQDVLFEETPHSLSRFTQLAMMIVFELRLNKQPAHEPNMLPLDAHGVSDAGTTSRRTEHTLEERRAVLGCFYMSAIISFYLGQIDALQWTAYMDESLDLLSRGTECPTDESFAHQVRLQLLAREVETARSLTMPSYFYFKAVQAKLDGIKAAISPHLQDDAILRNAIYFTQLSILEPGLAPDTPTPQRIECLYGCLQAVKAATENFFKLPPAEYPALLPFTQFVHTARYIKVLVLLSTLQDPMWDTALVRQTVDVLDFVDQVIVGIQLVTDSDMRSVDGVLARVARVFTAVRAWCAFKLSEGSAAAGGSASGDGSGDGRANGGGGGGGLYVESQFLGDLWTRTMFDGAASFEGLDFNF</sequence>
<dbReference type="CDD" id="cd12148">
    <property type="entry name" value="fungal_TF_MHR"/>
    <property type="match status" value="1"/>
</dbReference>
<dbReference type="EMBL" id="JAULSO010000004">
    <property type="protein sequence ID" value="KAK3683405.1"/>
    <property type="molecule type" value="Genomic_DNA"/>
</dbReference>